<dbReference type="EMBL" id="BAABME010001970">
    <property type="protein sequence ID" value="GAA0152366.1"/>
    <property type="molecule type" value="Genomic_DNA"/>
</dbReference>
<reference evidence="1 2" key="1">
    <citation type="submission" date="2024-01" db="EMBL/GenBank/DDBJ databases">
        <title>The complete chloroplast genome sequence of Lithospermum erythrorhizon: insights into the phylogenetic relationship among Boraginaceae species and the maternal lineages of purple gromwells.</title>
        <authorList>
            <person name="Okada T."/>
            <person name="Watanabe K."/>
        </authorList>
    </citation>
    <scope>NUCLEOTIDE SEQUENCE [LARGE SCALE GENOMIC DNA]</scope>
</reference>
<protein>
    <submittedName>
        <fullName evidence="1">Uncharacterized protein</fullName>
    </submittedName>
</protein>
<keyword evidence="2" id="KW-1185">Reference proteome</keyword>
<gene>
    <name evidence="1" type="ORF">LIER_10867</name>
</gene>
<evidence type="ECO:0000313" key="2">
    <source>
        <dbReference type="Proteomes" id="UP001454036"/>
    </source>
</evidence>
<accession>A0AAV3PMY0</accession>
<proteinExistence type="predicted"/>
<organism evidence="1 2">
    <name type="scientific">Lithospermum erythrorhizon</name>
    <name type="common">Purple gromwell</name>
    <name type="synonym">Lithospermum officinale var. erythrorhizon</name>
    <dbReference type="NCBI Taxonomy" id="34254"/>
    <lineage>
        <taxon>Eukaryota</taxon>
        <taxon>Viridiplantae</taxon>
        <taxon>Streptophyta</taxon>
        <taxon>Embryophyta</taxon>
        <taxon>Tracheophyta</taxon>
        <taxon>Spermatophyta</taxon>
        <taxon>Magnoliopsida</taxon>
        <taxon>eudicotyledons</taxon>
        <taxon>Gunneridae</taxon>
        <taxon>Pentapetalae</taxon>
        <taxon>asterids</taxon>
        <taxon>lamiids</taxon>
        <taxon>Boraginales</taxon>
        <taxon>Boraginaceae</taxon>
        <taxon>Boraginoideae</taxon>
        <taxon>Lithospermeae</taxon>
        <taxon>Lithospermum</taxon>
    </lineage>
</organism>
<comment type="caution">
    <text evidence="1">The sequence shown here is derived from an EMBL/GenBank/DDBJ whole genome shotgun (WGS) entry which is preliminary data.</text>
</comment>
<sequence length="190" mass="22035">MVDDKVAYMTFFKGLQYKKLKKAFLVQTPLTKNDLTTTIITHIELEELKVGVGPVDFRETVLRKDGNVSPKKLPIWERIQRDRGQLARKPYKGTFLHRRMVRHIATIAGGIHRGVDSRNSRKKYVRREVYGVMNTQVNTEAIIFTDTDYQGLEMTHDDPLVIVQKRAHFTMERMLVDTGSSAKVRRKSFI</sequence>
<dbReference type="Proteomes" id="UP001454036">
    <property type="component" value="Unassembled WGS sequence"/>
</dbReference>
<evidence type="ECO:0000313" key="1">
    <source>
        <dbReference type="EMBL" id="GAA0152366.1"/>
    </source>
</evidence>
<dbReference type="AlphaFoldDB" id="A0AAV3PMY0"/>
<name>A0AAV3PMY0_LITER</name>